<evidence type="ECO:0000313" key="2">
    <source>
        <dbReference type="EMBL" id="MBP2258080.1"/>
    </source>
</evidence>
<dbReference type="Proteomes" id="UP001519294">
    <property type="component" value="Unassembled WGS sequence"/>
</dbReference>
<reference evidence="2 3" key="1">
    <citation type="submission" date="2021-03" db="EMBL/GenBank/DDBJ databases">
        <title>Genomic Encyclopedia of Type Strains, Phase IV (KMG-IV): sequencing the most valuable type-strain genomes for metagenomic binning, comparative biology and taxonomic classification.</title>
        <authorList>
            <person name="Goeker M."/>
        </authorList>
    </citation>
    <scope>NUCLEOTIDE SEQUENCE [LARGE SCALE GENOMIC DNA]</scope>
    <source>
        <strain evidence="2 3">DSM 25790</strain>
    </source>
</reference>
<comment type="caution">
    <text evidence="2">The sequence shown here is derived from an EMBL/GenBank/DDBJ whole genome shotgun (WGS) entry which is preliminary data.</text>
</comment>
<sequence length="306" mass="34249">MNIEKMFTTIDTHVAGEAFRIVIHSPIDLKESDIKLNDAILHDHFQRERDFLLNEPRGHRGMNGCIVLPSKVADYGLLFFNHTSSGTFNYGALVASVTALLETGNIAKKENEAYTIETVHGIYRVKVKQENQEVTSVSFEAEACQVIEKTPEFTLMQVDASRNYAIFSLPEIVEKISLDYLSDIQKWGKEVSEKLKGEAIPFEGIVMVDASGLSANTVRSVTFEKDGTILRSPGADSTLAIFGAFLSIDHVLEQLTNYSIFDSELTAQFVPRSKHLMSMETEGFVTGMHQFIYDHTDPLQEGFLLK</sequence>
<dbReference type="Gene3D" id="3.10.310.10">
    <property type="entry name" value="Diaminopimelate Epimerase, Chain A, domain 1"/>
    <property type="match status" value="2"/>
</dbReference>
<gene>
    <name evidence="2" type="ORF">J2Z81_002051</name>
</gene>
<protein>
    <submittedName>
        <fullName evidence="2">Proline racemase</fullName>
    </submittedName>
</protein>
<proteinExistence type="inferred from homology"/>
<dbReference type="PANTHER" id="PTHR33442">
    <property type="entry name" value="TRANS-3-HYDROXY-L-PROLINE DEHYDRATASE"/>
    <property type="match status" value="1"/>
</dbReference>
<dbReference type="PANTHER" id="PTHR33442:SF1">
    <property type="entry name" value="TRANS-3-HYDROXY-L-PROLINE DEHYDRATASE"/>
    <property type="match status" value="1"/>
</dbReference>
<accession>A0ABS4SAQ1</accession>
<name>A0ABS4SAQ1_9BACI</name>
<dbReference type="RefSeq" id="WP_226371271.1">
    <property type="nucleotide sequence ID" value="NZ_JAGIKX010000019.1"/>
</dbReference>
<dbReference type="SUPFAM" id="SSF54506">
    <property type="entry name" value="Diaminopimelate epimerase-like"/>
    <property type="match status" value="1"/>
</dbReference>
<comment type="similarity">
    <text evidence="1">Belongs to the proline racemase family.</text>
</comment>
<dbReference type="EMBL" id="JAGIKX010000019">
    <property type="protein sequence ID" value="MBP2258080.1"/>
    <property type="molecule type" value="Genomic_DNA"/>
</dbReference>
<dbReference type="InterPro" id="IPR008794">
    <property type="entry name" value="Pro_racemase_fam"/>
</dbReference>
<keyword evidence="3" id="KW-1185">Reference proteome</keyword>
<organism evidence="2 3">
    <name type="scientific">Virgibacillus alimentarius</name>
    <dbReference type="NCBI Taxonomy" id="698769"/>
    <lineage>
        <taxon>Bacteria</taxon>
        <taxon>Bacillati</taxon>
        <taxon>Bacillota</taxon>
        <taxon>Bacilli</taxon>
        <taxon>Bacillales</taxon>
        <taxon>Bacillaceae</taxon>
        <taxon>Virgibacillus</taxon>
    </lineage>
</organism>
<dbReference type="Pfam" id="PF05544">
    <property type="entry name" value="Pro_racemase"/>
    <property type="match status" value="1"/>
</dbReference>
<evidence type="ECO:0000256" key="1">
    <source>
        <dbReference type="ARBA" id="ARBA00007529"/>
    </source>
</evidence>
<evidence type="ECO:0000313" key="3">
    <source>
        <dbReference type="Proteomes" id="UP001519294"/>
    </source>
</evidence>